<dbReference type="InterPro" id="IPR001296">
    <property type="entry name" value="Glyco_trans_1"/>
</dbReference>
<dbReference type="Pfam" id="PF00534">
    <property type="entry name" value="Glycos_transf_1"/>
    <property type="match status" value="1"/>
</dbReference>
<evidence type="ECO:0000259" key="2">
    <source>
        <dbReference type="Pfam" id="PF13439"/>
    </source>
</evidence>
<dbReference type="InterPro" id="IPR050194">
    <property type="entry name" value="Glycosyltransferase_grp1"/>
</dbReference>
<organism evidence="3 4">
    <name type="scientific">Paragemmobacter straminiformis</name>
    <dbReference type="NCBI Taxonomy" id="2045119"/>
    <lineage>
        <taxon>Bacteria</taxon>
        <taxon>Pseudomonadati</taxon>
        <taxon>Pseudomonadota</taxon>
        <taxon>Alphaproteobacteria</taxon>
        <taxon>Rhodobacterales</taxon>
        <taxon>Paracoccaceae</taxon>
        <taxon>Paragemmobacter</taxon>
    </lineage>
</organism>
<dbReference type="Gene3D" id="3.40.50.2000">
    <property type="entry name" value="Glycogen Phosphorylase B"/>
    <property type="match status" value="2"/>
</dbReference>
<evidence type="ECO:0000313" key="4">
    <source>
        <dbReference type="Proteomes" id="UP000555411"/>
    </source>
</evidence>
<dbReference type="RefSeq" id="WP_185796838.1">
    <property type="nucleotide sequence ID" value="NZ_JACLQD010000002.1"/>
</dbReference>
<dbReference type="CDD" id="cd03801">
    <property type="entry name" value="GT4_PimA-like"/>
    <property type="match status" value="1"/>
</dbReference>
<protein>
    <submittedName>
        <fullName evidence="3">Glycosyltransferase family 4 protein</fullName>
    </submittedName>
</protein>
<comment type="caution">
    <text evidence="3">The sequence shown here is derived from an EMBL/GenBank/DDBJ whole genome shotgun (WGS) entry which is preliminary data.</text>
</comment>
<dbReference type="Pfam" id="PF13439">
    <property type="entry name" value="Glyco_transf_4"/>
    <property type="match status" value="1"/>
</dbReference>
<dbReference type="GO" id="GO:0016757">
    <property type="term" value="F:glycosyltransferase activity"/>
    <property type="evidence" value="ECO:0007669"/>
    <property type="project" value="InterPro"/>
</dbReference>
<dbReference type="EMBL" id="JACLQD010000002">
    <property type="protein sequence ID" value="MBC2835213.1"/>
    <property type="molecule type" value="Genomic_DNA"/>
</dbReference>
<accession>A0A842I731</accession>
<reference evidence="3 4" key="1">
    <citation type="journal article" date="2017" name="Int. J. Syst. Evol. Microbiol.">
        <title>Gemmobacter straminiformis sp. nov., isolated from an artificial fountain.</title>
        <authorList>
            <person name="Kang J.Y."/>
            <person name="Kim M.J."/>
            <person name="Chun J."/>
            <person name="Son K.P."/>
            <person name="Jahng K.Y."/>
        </authorList>
    </citation>
    <scope>NUCLEOTIDE SEQUENCE [LARGE SCALE GENOMIC DNA]</scope>
    <source>
        <strain evidence="3 4">CAM-8</strain>
    </source>
</reference>
<sequence>MKILVVVSEFPKITETFAIANVLHYLRQGHDARVFHLKPFRHAEIVHDEARPVVERGFTFPWLPLGPFLAALLRHPVRMATITAKLVAEMWREPRRLAESFAILPKSAALAAYARAEGIDHIHAEFATHPATAAWIAAELSGLPFSFSAHMYDIFVSQSLLAEKSRKARFVRTISDFNRDFLARIPGFDSAKLRVIRCGVDPARFPAPERQPKAADTDFNITFVGALLPRKGVDILLHALARLAARPDWHLNVHGGGPEMAQLQQLATRTLPGRVTFHGPATMAEVKAAMYSAHLVVIPSITDSLNRSEGIPVVSMEALAAEAPVIASRLSGIPELVQHGKTGFLFTPGDAADLAARITQVLDAYPAAQALAARGRAQVLDEYNLDNNAADLLRLIEENSR</sequence>
<dbReference type="InterPro" id="IPR028098">
    <property type="entry name" value="Glyco_trans_4-like_N"/>
</dbReference>
<keyword evidence="4" id="KW-1185">Reference proteome</keyword>
<evidence type="ECO:0000313" key="3">
    <source>
        <dbReference type="EMBL" id="MBC2835213.1"/>
    </source>
</evidence>
<dbReference type="Proteomes" id="UP000555411">
    <property type="component" value="Unassembled WGS sequence"/>
</dbReference>
<dbReference type="AlphaFoldDB" id="A0A842I731"/>
<gene>
    <name evidence="3" type="ORF">H7F16_06815</name>
</gene>
<dbReference type="SUPFAM" id="SSF53756">
    <property type="entry name" value="UDP-Glycosyltransferase/glycogen phosphorylase"/>
    <property type="match status" value="1"/>
</dbReference>
<dbReference type="PANTHER" id="PTHR45947:SF15">
    <property type="entry name" value="TEICHURONIC ACID BIOSYNTHESIS GLYCOSYLTRANSFERASE TUAC-RELATED"/>
    <property type="match status" value="1"/>
</dbReference>
<name>A0A842I731_9RHOB</name>
<feature type="domain" description="Glycosyl transferase family 1" evidence="1">
    <location>
        <begin position="211"/>
        <end position="377"/>
    </location>
</feature>
<dbReference type="PANTHER" id="PTHR45947">
    <property type="entry name" value="SULFOQUINOVOSYL TRANSFERASE SQD2"/>
    <property type="match status" value="1"/>
</dbReference>
<keyword evidence="3" id="KW-0808">Transferase</keyword>
<proteinExistence type="predicted"/>
<evidence type="ECO:0000259" key="1">
    <source>
        <dbReference type="Pfam" id="PF00534"/>
    </source>
</evidence>
<feature type="domain" description="Glycosyltransferase subfamily 4-like N-terminal" evidence="2">
    <location>
        <begin position="103"/>
        <end position="204"/>
    </location>
</feature>